<dbReference type="InterPro" id="IPR009081">
    <property type="entry name" value="PP-bd_ACP"/>
</dbReference>
<feature type="compositionally biased region" description="Pro residues" evidence="3">
    <location>
        <begin position="35"/>
        <end position="46"/>
    </location>
</feature>
<dbReference type="SUPFAM" id="SSF56801">
    <property type="entry name" value="Acetyl-CoA synthetase-like"/>
    <property type="match status" value="1"/>
</dbReference>
<evidence type="ECO:0000256" key="1">
    <source>
        <dbReference type="ARBA" id="ARBA00022450"/>
    </source>
</evidence>
<reference evidence="5" key="1">
    <citation type="journal article" date="2014" name="Int. J. Syst. Evol. Microbiol.">
        <title>Complete genome sequence of Corynebacterium casei LMG S-19264T (=DSM 44701T), isolated from a smear-ripened cheese.</title>
        <authorList>
            <consortium name="US DOE Joint Genome Institute (JGI-PGF)"/>
            <person name="Walter F."/>
            <person name="Albersmeier A."/>
            <person name="Kalinowski J."/>
            <person name="Ruckert C."/>
        </authorList>
    </citation>
    <scope>NUCLEOTIDE SEQUENCE</scope>
    <source>
        <strain evidence="5">JCM 3090</strain>
    </source>
</reference>
<dbReference type="PANTHER" id="PTHR45527:SF1">
    <property type="entry name" value="FATTY ACID SYNTHASE"/>
    <property type="match status" value="1"/>
</dbReference>
<feature type="domain" description="Carrier" evidence="4">
    <location>
        <begin position="562"/>
        <end position="636"/>
    </location>
</feature>
<dbReference type="AlphaFoldDB" id="A0A8J3BEV6"/>
<feature type="compositionally biased region" description="Low complexity" evidence="3">
    <location>
        <begin position="1"/>
        <end position="11"/>
    </location>
</feature>
<dbReference type="InterPro" id="IPR045851">
    <property type="entry name" value="AMP-bd_C_sf"/>
</dbReference>
<feature type="region of interest" description="Disordered" evidence="3">
    <location>
        <begin position="175"/>
        <end position="227"/>
    </location>
</feature>
<dbReference type="InterPro" id="IPR036736">
    <property type="entry name" value="ACP-like_sf"/>
</dbReference>
<evidence type="ECO:0000313" key="5">
    <source>
        <dbReference type="EMBL" id="GGK03632.1"/>
    </source>
</evidence>
<dbReference type="Proteomes" id="UP000649739">
    <property type="component" value="Unassembled WGS sequence"/>
</dbReference>
<dbReference type="Gene3D" id="3.30.300.30">
    <property type="match status" value="1"/>
</dbReference>
<dbReference type="EMBL" id="BMQB01000009">
    <property type="protein sequence ID" value="GGK03632.1"/>
    <property type="molecule type" value="Genomic_DNA"/>
</dbReference>
<evidence type="ECO:0000259" key="4">
    <source>
        <dbReference type="PROSITE" id="PS50075"/>
    </source>
</evidence>
<dbReference type="InterPro" id="IPR042099">
    <property type="entry name" value="ANL_N_sf"/>
</dbReference>
<dbReference type="SUPFAM" id="SSF47336">
    <property type="entry name" value="ACP-like"/>
    <property type="match status" value="1"/>
</dbReference>
<accession>A0A8J3BEV6</accession>
<keyword evidence="6" id="KW-1185">Reference proteome</keyword>
<dbReference type="GO" id="GO:0044550">
    <property type="term" value="P:secondary metabolite biosynthetic process"/>
    <property type="evidence" value="ECO:0007669"/>
    <property type="project" value="TreeGrafter"/>
</dbReference>
<dbReference type="Gene3D" id="1.10.1200.10">
    <property type="entry name" value="ACP-like"/>
    <property type="match status" value="1"/>
</dbReference>
<protein>
    <recommendedName>
        <fullName evidence="4">Carrier domain-containing protein</fullName>
    </recommendedName>
</protein>
<sequence length="637" mass="63388">MTGAPTAGPAGTPTPDPKRAGPPPVTARSTAEVTPPTPDRVAPPAPDGAAPRTPDATAPSPPDLLAAVARHAVRRPAAVAVRGRGGALDYRGLHAAALATAAALRSAGVDPGDRVGLCLPRGPELVAGLLGAVAAGLVAVPLDPATPALPRRLWAADVDPATILVTPGTAADCADLDVPLTHLPPPPGPPDGDPSGGSAPSDAEVPRGEPDPAPAGPPGVDAGGARRGQAAVIIRSAGVEEEPRAVVVTRADLAGPAAWLAAALPPGTLDRVPLDAPVDSYLALTQLAAALTAGGTLLADDPAPEPTVRIGPPGRHAAASADGAGLVLLGGPVTGPVRRGPALPGTPAPWLAWGATETAGPALAGPLRADDPQALGPPRPGTTAYALDAALRPVPAGAVGRLYLGGSAVTRGYLGQPALTATRYPADPYAADPGARMLATDDLVRRGADGVLRWVGRLDQCPGVPDRPRPPVVAEAALRRHGDVADAAVVAAPDGRLVAAAVARTGAAPTVAGLRVHLAATVPAPLVPDALALLPDLPRLPTGRPHPRAILGAVARAGSAAPGLTDAERRVAGAWVSVLGHPADPGCNFFDAGGTSMGLIRLSAVLAREFHRPVDVIDLFRLPTIRAMAAHLTGADR</sequence>
<keyword evidence="2" id="KW-0597">Phosphoprotein</keyword>
<dbReference type="InterPro" id="IPR020806">
    <property type="entry name" value="PKS_PP-bd"/>
</dbReference>
<reference evidence="5" key="2">
    <citation type="submission" date="2020-09" db="EMBL/GenBank/DDBJ databases">
        <authorList>
            <person name="Sun Q."/>
            <person name="Ohkuma M."/>
        </authorList>
    </citation>
    <scope>NUCLEOTIDE SEQUENCE</scope>
    <source>
        <strain evidence="5">JCM 3090</strain>
    </source>
</reference>
<dbReference type="GO" id="GO:0005737">
    <property type="term" value="C:cytoplasm"/>
    <property type="evidence" value="ECO:0007669"/>
    <property type="project" value="TreeGrafter"/>
</dbReference>
<feature type="region of interest" description="Disordered" evidence="3">
    <location>
        <begin position="1"/>
        <end position="62"/>
    </location>
</feature>
<organism evidence="5 6">
    <name type="scientific">Pilimelia anulata</name>
    <dbReference type="NCBI Taxonomy" id="53371"/>
    <lineage>
        <taxon>Bacteria</taxon>
        <taxon>Bacillati</taxon>
        <taxon>Actinomycetota</taxon>
        <taxon>Actinomycetes</taxon>
        <taxon>Micromonosporales</taxon>
        <taxon>Micromonosporaceae</taxon>
        <taxon>Pilimelia</taxon>
    </lineage>
</organism>
<dbReference type="InterPro" id="IPR000873">
    <property type="entry name" value="AMP-dep_synth/lig_dom"/>
</dbReference>
<comment type="caution">
    <text evidence="5">The sequence shown here is derived from an EMBL/GenBank/DDBJ whole genome shotgun (WGS) entry which is preliminary data.</text>
</comment>
<feature type="compositionally biased region" description="Pro residues" evidence="3">
    <location>
        <begin position="182"/>
        <end position="192"/>
    </location>
</feature>
<dbReference type="Pfam" id="PF00550">
    <property type="entry name" value="PP-binding"/>
    <property type="match status" value="1"/>
</dbReference>
<dbReference type="PANTHER" id="PTHR45527">
    <property type="entry name" value="NONRIBOSOMAL PEPTIDE SYNTHETASE"/>
    <property type="match status" value="1"/>
</dbReference>
<evidence type="ECO:0000256" key="2">
    <source>
        <dbReference type="ARBA" id="ARBA00022553"/>
    </source>
</evidence>
<keyword evidence="1" id="KW-0596">Phosphopantetheine</keyword>
<feature type="compositionally biased region" description="Pro residues" evidence="3">
    <location>
        <begin position="12"/>
        <end position="25"/>
    </location>
</feature>
<dbReference type="InterPro" id="IPR025110">
    <property type="entry name" value="AMP-bd_C"/>
</dbReference>
<dbReference type="GO" id="GO:0043041">
    <property type="term" value="P:amino acid activation for nonribosomal peptide biosynthetic process"/>
    <property type="evidence" value="ECO:0007669"/>
    <property type="project" value="TreeGrafter"/>
</dbReference>
<dbReference type="GO" id="GO:0031177">
    <property type="term" value="F:phosphopantetheine binding"/>
    <property type="evidence" value="ECO:0007669"/>
    <property type="project" value="InterPro"/>
</dbReference>
<dbReference type="SMART" id="SM00823">
    <property type="entry name" value="PKS_PP"/>
    <property type="match status" value="1"/>
</dbReference>
<dbReference type="RefSeq" id="WP_189171449.1">
    <property type="nucleotide sequence ID" value="NZ_BMQB01000009.1"/>
</dbReference>
<evidence type="ECO:0000313" key="6">
    <source>
        <dbReference type="Proteomes" id="UP000649739"/>
    </source>
</evidence>
<gene>
    <name evidence="5" type="ORF">GCM10010123_36960</name>
</gene>
<dbReference type="Gene3D" id="3.40.50.12780">
    <property type="entry name" value="N-terminal domain of ligase-like"/>
    <property type="match status" value="2"/>
</dbReference>
<dbReference type="Pfam" id="PF13193">
    <property type="entry name" value="AMP-binding_C"/>
    <property type="match status" value="1"/>
</dbReference>
<dbReference type="Pfam" id="PF00501">
    <property type="entry name" value="AMP-binding"/>
    <property type="match status" value="2"/>
</dbReference>
<evidence type="ECO:0000256" key="3">
    <source>
        <dbReference type="SAM" id="MobiDB-lite"/>
    </source>
</evidence>
<dbReference type="PROSITE" id="PS50075">
    <property type="entry name" value="CARRIER"/>
    <property type="match status" value="1"/>
</dbReference>
<name>A0A8J3BEV6_9ACTN</name>
<proteinExistence type="predicted"/>